<gene>
    <name evidence="4" type="ORF">M9Y10_043387</name>
</gene>
<dbReference type="InterPro" id="IPR001155">
    <property type="entry name" value="OxRdtase_FMN_N"/>
</dbReference>
<evidence type="ECO:0000259" key="3">
    <source>
        <dbReference type="Pfam" id="PF00724"/>
    </source>
</evidence>
<evidence type="ECO:0000313" key="5">
    <source>
        <dbReference type="Proteomes" id="UP001470230"/>
    </source>
</evidence>
<comment type="caution">
    <text evidence="4">The sequence shown here is derived from an EMBL/GenBank/DDBJ whole genome shotgun (WGS) entry which is preliminary data.</text>
</comment>
<dbReference type="Gene3D" id="3.20.20.70">
    <property type="entry name" value="Aldolase class I"/>
    <property type="match status" value="1"/>
</dbReference>
<keyword evidence="5" id="KW-1185">Reference proteome</keyword>
<name>A0ABR2JZI0_9EUKA</name>
<accession>A0ABR2JZI0</accession>
<dbReference type="SUPFAM" id="SSF51395">
    <property type="entry name" value="FMN-linked oxidoreductases"/>
    <property type="match status" value="1"/>
</dbReference>
<sequence length="377" mass="41673">MSIVFSKPRINGLVPRNRIMRSATYEALATEDGLCTEKLTKLYTRLARGGVGLIVSGCCYVNKQGRGDKFQVGISNEEQVSSINKMISEVHKNSGLMVLQLNHAGVQAHPKLTGFPFSEGPSQTGKHNRAMSKSTINDVINAFITAGKNAVAAGADGIQLHAAHGYLLGEFISPIWNKRDDEFGGDVKRRFEIVRRILTGLRKELPTSFPIMIKMNGHDFEKGGVTIETAIETAKMAEAAGCDAVEISGGSGRKPYSLMGNMPLDLIFKDPKKREVMRKRFSDIHFYPCFNLKFAKEIKKHVSIPVISVGGFRKFKEIEDAINNKECDMVSLSRPFLRQPNLVNLFKQGTEAVSCISCNQCFFKIMAGKPGKCYSKI</sequence>
<dbReference type="EMBL" id="JAPFFF010000008">
    <property type="protein sequence ID" value="KAK8884279.1"/>
    <property type="molecule type" value="Genomic_DNA"/>
</dbReference>
<evidence type="ECO:0000256" key="2">
    <source>
        <dbReference type="ARBA" id="ARBA00023002"/>
    </source>
</evidence>
<evidence type="ECO:0000313" key="4">
    <source>
        <dbReference type="EMBL" id="KAK8884279.1"/>
    </source>
</evidence>
<dbReference type="Pfam" id="PF00724">
    <property type="entry name" value="Oxidored_FMN"/>
    <property type="match status" value="2"/>
</dbReference>
<dbReference type="Proteomes" id="UP001470230">
    <property type="component" value="Unassembled WGS sequence"/>
</dbReference>
<keyword evidence="1" id="KW-0285">Flavoprotein</keyword>
<feature type="domain" description="NADH:flavin oxidoreductase/NADH oxidase N-terminal" evidence="3">
    <location>
        <begin position="291"/>
        <end position="350"/>
    </location>
</feature>
<proteinExistence type="predicted"/>
<keyword evidence="2" id="KW-0560">Oxidoreductase</keyword>
<evidence type="ECO:0000256" key="1">
    <source>
        <dbReference type="ARBA" id="ARBA00022630"/>
    </source>
</evidence>
<reference evidence="4 5" key="1">
    <citation type="submission" date="2024-04" db="EMBL/GenBank/DDBJ databases">
        <title>Tritrichomonas musculus Genome.</title>
        <authorList>
            <person name="Alves-Ferreira E."/>
            <person name="Grigg M."/>
            <person name="Lorenzi H."/>
            <person name="Galac M."/>
        </authorList>
    </citation>
    <scope>NUCLEOTIDE SEQUENCE [LARGE SCALE GENOMIC DNA]</scope>
    <source>
        <strain evidence="4 5">EAF2021</strain>
    </source>
</reference>
<dbReference type="InterPro" id="IPR013785">
    <property type="entry name" value="Aldolase_TIM"/>
</dbReference>
<dbReference type="InterPro" id="IPR051799">
    <property type="entry name" value="NADH_flavin_oxidoreductase"/>
</dbReference>
<protein>
    <recommendedName>
        <fullName evidence="3">NADH:flavin oxidoreductase/NADH oxidase N-terminal domain-containing protein</fullName>
    </recommendedName>
</protein>
<dbReference type="CDD" id="cd02803">
    <property type="entry name" value="OYE_like_FMN_family"/>
    <property type="match status" value="1"/>
</dbReference>
<organism evidence="4 5">
    <name type="scientific">Tritrichomonas musculus</name>
    <dbReference type="NCBI Taxonomy" id="1915356"/>
    <lineage>
        <taxon>Eukaryota</taxon>
        <taxon>Metamonada</taxon>
        <taxon>Parabasalia</taxon>
        <taxon>Tritrichomonadida</taxon>
        <taxon>Tritrichomonadidae</taxon>
        <taxon>Tritrichomonas</taxon>
    </lineage>
</organism>
<dbReference type="PANTHER" id="PTHR43656">
    <property type="entry name" value="BINDING OXIDOREDUCTASE, PUTATIVE (AFU_ORTHOLOGUE AFUA_2G08260)-RELATED"/>
    <property type="match status" value="1"/>
</dbReference>
<feature type="domain" description="NADH:flavin oxidoreductase/NADH oxidase N-terminal" evidence="3">
    <location>
        <begin position="16"/>
        <end position="244"/>
    </location>
</feature>
<dbReference type="PANTHER" id="PTHR43656:SF2">
    <property type="entry name" value="BINDING OXIDOREDUCTASE, PUTATIVE (AFU_ORTHOLOGUE AFUA_2G08260)-RELATED"/>
    <property type="match status" value="1"/>
</dbReference>